<comment type="caution">
    <text evidence="1">The sequence shown here is derived from an EMBL/GenBank/DDBJ whole genome shotgun (WGS) entry which is preliminary data.</text>
</comment>
<organism evidence="1 2">
    <name type="scientific">Methylopila capsulata</name>
    <dbReference type="NCBI Taxonomy" id="61654"/>
    <lineage>
        <taxon>Bacteria</taxon>
        <taxon>Pseudomonadati</taxon>
        <taxon>Pseudomonadota</taxon>
        <taxon>Alphaproteobacteria</taxon>
        <taxon>Hyphomicrobiales</taxon>
        <taxon>Methylopilaceae</taxon>
        <taxon>Methylopila</taxon>
    </lineage>
</organism>
<dbReference type="AlphaFoldDB" id="A0A9W6IY34"/>
<protein>
    <submittedName>
        <fullName evidence="1">Uncharacterized protein</fullName>
    </submittedName>
</protein>
<dbReference type="Proteomes" id="UP001143400">
    <property type="component" value="Unassembled WGS sequence"/>
</dbReference>
<reference evidence="1" key="2">
    <citation type="submission" date="2023-01" db="EMBL/GenBank/DDBJ databases">
        <authorList>
            <person name="Sun Q."/>
            <person name="Evtushenko L."/>
        </authorList>
    </citation>
    <scope>NUCLEOTIDE SEQUENCE</scope>
    <source>
        <strain evidence="1">VKM B-1606</strain>
    </source>
</reference>
<gene>
    <name evidence="1" type="ORF">GCM10008170_37140</name>
</gene>
<name>A0A9W6IY34_9HYPH</name>
<sequence>MILRTSFNKIFAPSAAPVAAARLTPGTFLQDYKSTVALHSKRNPLNDELGKLFADGMALQSAAEARGKSLLGKLLEPLAALAHKLEKHESFVELFEKALAEGVTLRTSHASLLIQMCEASAKIRDRALRARLDAVRAGAIVAAKNLSPAARSKLSMAGKSRSAAIAELTAATSADGAPREASLLAGLLIDQCEKDDRPGKFAAAIAYIDDQFDGLAREGEAARLVTWLSVVVAGKSAYLRAKGRPTAEIDDALGKSRQLGDGLLDPLGLVSRTLDDTKATGKSAHDRYVWALANLDAVWKYDFVGGAALRALIFESLFAMVEAGRFGILGPASKTMGMLRLLRRMGQTEAFWHDDAYRTKTLRRYLAETPNVAEPRRAFIRGICHLGLNEQGVAAELFATCRKPEYTSIFNGAGHVTFLSNDQAAACLDGDAGDPRFSAEACGFRYLKSPSSQAAEITTVACADPKYLATYYDKYTKSLFKLDGNARAHFHLMGDPADVPAAVMAAIDSEPRVSLSCETPPLKMPFYYATARFLRAPLFLQELKGDIVLTDIDIQYASSPAHLAPIWRSQGDVGMRLYDQVRSFGFRQGFIAIKTPKIETWATLNASCLFLKASGNARRLADDLARVSHFSLSTFQDSGNSNWWIDQNIIFAWLKPALDRTPEAKIFNLLEAGIPFGMFEIDEAVATPPRGRHPAMPVL</sequence>
<dbReference type="EMBL" id="BSFF01000010">
    <property type="protein sequence ID" value="GLK57694.1"/>
    <property type="molecule type" value="Genomic_DNA"/>
</dbReference>
<accession>A0A9W6IY34</accession>
<proteinExistence type="predicted"/>
<reference evidence="1" key="1">
    <citation type="journal article" date="2014" name="Int. J. Syst. Evol. Microbiol.">
        <title>Complete genome sequence of Corynebacterium casei LMG S-19264T (=DSM 44701T), isolated from a smear-ripened cheese.</title>
        <authorList>
            <consortium name="US DOE Joint Genome Institute (JGI-PGF)"/>
            <person name="Walter F."/>
            <person name="Albersmeier A."/>
            <person name="Kalinowski J."/>
            <person name="Ruckert C."/>
        </authorList>
    </citation>
    <scope>NUCLEOTIDE SEQUENCE</scope>
    <source>
        <strain evidence="1">VKM B-1606</strain>
    </source>
</reference>
<evidence type="ECO:0000313" key="1">
    <source>
        <dbReference type="EMBL" id="GLK57694.1"/>
    </source>
</evidence>
<evidence type="ECO:0000313" key="2">
    <source>
        <dbReference type="Proteomes" id="UP001143400"/>
    </source>
</evidence>